<protein>
    <submittedName>
        <fullName evidence="3">Uncharacterized protein</fullName>
    </submittedName>
</protein>
<evidence type="ECO:0000313" key="3">
    <source>
        <dbReference type="EMBL" id="OMO65519.1"/>
    </source>
</evidence>
<dbReference type="STRING" id="93759.A0A1R3H5B8"/>
<dbReference type="SUPFAM" id="SSF81383">
    <property type="entry name" value="F-box domain"/>
    <property type="match status" value="1"/>
</dbReference>
<feature type="domain" description="F-box" evidence="2">
    <location>
        <begin position="20"/>
        <end position="55"/>
    </location>
</feature>
<gene>
    <name evidence="3" type="ORF">COLO4_31189</name>
</gene>
<dbReference type="PANTHER" id="PTHR33127">
    <property type="entry name" value="TRANSMEMBRANE PROTEIN"/>
    <property type="match status" value="1"/>
</dbReference>
<reference evidence="4" key="1">
    <citation type="submission" date="2013-09" db="EMBL/GenBank/DDBJ databases">
        <title>Corchorus olitorius genome sequencing.</title>
        <authorList>
            <person name="Alam M."/>
            <person name="Haque M.S."/>
            <person name="Islam M.S."/>
            <person name="Emdad E.M."/>
            <person name="Islam M.M."/>
            <person name="Ahmed B."/>
            <person name="Halim A."/>
            <person name="Hossen Q.M.M."/>
            <person name="Hossain M.Z."/>
            <person name="Ahmed R."/>
            <person name="Khan M.M."/>
            <person name="Islam R."/>
            <person name="Rashid M.M."/>
            <person name="Khan S.A."/>
            <person name="Rahman M.S."/>
            <person name="Alam M."/>
            <person name="Yahiya A.S."/>
            <person name="Khan M.S."/>
            <person name="Azam M.S."/>
            <person name="Haque T."/>
            <person name="Lashkar M.Z.H."/>
            <person name="Akhand A.I."/>
            <person name="Morshed G."/>
            <person name="Roy S."/>
            <person name="Uddin K.S."/>
            <person name="Rabeya T."/>
            <person name="Hossain A.S."/>
            <person name="Chowdhury A."/>
            <person name="Snigdha A.R."/>
            <person name="Mortoza M.S."/>
            <person name="Matin S.A."/>
            <person name="Hoque S.M.E."/>
            <person name="Islam M.K."/>
            <person name="Roy D.K."/>
            <person name="Haider R."/>
            <person name="Moosa M.M."/>
            <person name="Elias S.M."/>
            <person name="Hasan A.M."/>
            <person name="Jahan S."/>
            <person name="Shafiuddin M."/>
            <person name="Mahmood N."/>
            <person name="Shommy N.S."/>
        </authorList>
    </citation>
    <scope>NUCLEOTIDE SEQUENCE [LARGE SCALE GENOMIC DNA]</scope>
    <source>
        <strain evidence="4">cv. O-4</strain>
    </source>
</reference>
<evidence type="ECO:0000259" key="2">
    <source>
        <dbReference type="Pfam" id="PF12937"/>
    </source>
</evidence>
<dbReference type="EMBL" id="AWUE01020828">
    <property type="protein sequence ID" value="OMO65519.1"/>
    <property type="molecule type" value="Genomic_DNA"/>
</dbReference>
<name>A0A1R3H5B8_9ROSI</name>
<comment type="caution">
    <text evidence="3">The sequence shown here is derived from an EMBL/GenBank/DDBJ whole genome shotgun (WGS) entry which is preliminary data.</text>
</comment>
<evidence type="ECO:0000313" key="4">
    <source>
        <dbReference type="Proteomes" id="UP000187203"/>
    </source>
</evidence>
<organism evidence="3 4">
    <name type="scientific">Corchorus olitorius</name>
    <dbReference type="NCBI Taxonomy" id="93759"/>
    <lineage>
        <taxon>Eukaryota</taxon>
        <taxon>Viridiplantae</taxon>
        <taxon>Streptophyta</taxon>
        <taxon>Embryophyta</taxon>
        <taxon>Tracheophyta</taxon>
        <taxon>Spermatophyta</taxon>
        <taxon>Magnoliopsida</taxon>
        <taxon>eudicotyledons</taxon>
        <taxon>Gunneridae</taxon>
        <taxon>Pentapetalae</taxon>
        <taxon>rosids</taxon>
        <taxon>malvids</taxon>
        <taxon>Malvales</taxon>
        <taxon>Malvaceae</taxon>
        <taxon>Grewioideae</taxon>
        <taxon>Apeibeae</taxon>
        <taxon>Corchorus</taxon>
    </lineage>
</organism>
<keyword evidence="4" id="KW-1185">Reference proteome</keyword>
<dbReference type="InterPro" id="IPR005174">
    <property type="entry name" value="KIB1-4_b-propeller"/>
</dbReference>
<dbReference type="Proteomes" id="UP000187203">
    <property type="component" value="Unassembled WGS sequence"/>
</dbReference>
<dbReference type="OrthoDB" id="1863935at2759"/>
<dbReference type="InterPro" id="IPR001810">
    <property type="entry name" value="F-box_dom"/>
</dbReference>
<accession>A0A1R3H5B8</accession>
<dbReference type="Gene3D" id="1.20.1280.50">
    <property type="match status" value="1"/>
</dbReference>
<dbReference type="PANTHER" id="PTHR33127:SF5">
    <property type="entry name" value="TRANSMEMBRANE PROTEIN"/>
    <property type="match status" value="1"/>
</dbReference>
<dbReference type="CDD" id="cd09917">
    <property type="entry name" value="F-box_SF"/>
    <property type="match status" value="1"/>
</dbReference>
<dbReference type="InterPro" id="IPR036047">
    <property type="entry name" value="F-box-like_dom_sf"/>
</dbReference>
<sequence length="252" mass="28760">MENQDLMPTGSDQGNKQDLWIDLPPEILSLILSNLDGGDKAVFHAVCKTWQSITNIAPPRPQPLPSQFDDPCPWLIHIFSDKFRFIHPIHNYYTCSMDLPAQLSGGLVIRFSKYGWLLMTTPNYYQSCLYLFNPLTKEVIELPRLPCNLQSARVMFFTCSPSEPSNCVVVIIGGYDRIGFHKLGKPDWEIIHGGLYLPSLHRSCFNPILYKGLYYIMDREGNLGVLNLDDKEHIWTWIAHKLIPDFSISSGT</sequence>
<evidence type="ECO:0000259" key="1">
    <source>
        <dbReference type="Pfam" id="PF03478"/>
    </source>
</evidence>
<dbReference type="Pfam" id="PF03478">
    <property type="entry name" value="Beta-prop_KIB1-4"/>
    <property type="match status" value="1"/>
</dbReference>
<dbReference type="Pfam" id="PF12937">
    <property type="entry name" value="F-box-like"/>
    <property type="match status" value="1"/>
</dbReference>
<proteinExistence type="predicted"/>
<dbReference type="AlphaFoldDB" id="A0A1R3H5B8"/>
<feature type="domain" description="KIB1-4 beta-propeller" evidence="1">
    <location>
        <begin position="95"/>
        <end position="233"/>
    </location>
</feature>